<organism evidence="2 3">
    <name type="scientific">Micromonospora matsumotoense</name>
    <dbReference type="NCBI Taxonomy" id="121616"/>
    <lineage>
        <taxon>Bacteria</taxon>
        <taxon>Bacillati</taxon>
        <taxon>Actinomycetota</taxon>
        <taxon>Actinomycetes</taxon>
        <taxon>Micromonosporales</taxon>
        <taxon>Micromonosporaceae</taxon>
        <taxon>Micromonospora</taxon>
    </lineage>
</organism>
<name>A0A1C5ANT2_9ACTN</name>
<dbReference type="Proteomes" id="UP000198797">
    <property type="component" value="Unassembled WGS sequence"/>
</dbReference>
<dbReference type="STRING" id="121616.GA0070216_12074"/>
<reference evidence="3" key="1">
    <citation type="submission" date="2016-06" db="EMBL/GenBank/DDBJ databases">
        <authorList>
            <person name="Varghese N."/>
            <person name="Submissions Spin"/>
        </authorList>
    </citation>
    <scope>NUCLEOTIDE SEQUENCE [LARGE SCALE GENOMIC DNA]</scope>
    <source>
        <strain evidence="3">DSM 44100</strain>
    </source>
</reference>
<evidence type="ECO:0000313" key="2">
    <source>
        <dbReference type="EMBL" id="SCF46806.1"/>
    </source>
</evidence>
<evidence type="ECO:0000313" key="3">
    <source>
        <dbReference type="Proteomes" id="UP000198797"/>
    </source>
</evidence>
<proteinExistence type="predicted"/>
<feature type="compositionally biased region" description="Polar residues" evidence="1">
    <location>
        <begin position="78"/>
        <end position="91"/>
    </location>
</feature>
<feature type="region of interest" description="Disordered" evidence="1">
    <location>
        <begin position="1"/>
        <end position="22"/>
    </location>
</feature>
<dbReference type="AlphaFoldDB" id="A0A1C5ANT2"/>
<evidence type="ECO:0000256" key="1">
    <source>
        <dbReference type="SAM" id="MobiDB-lite"/>
    </source>
</evidence>
<feature type="region of interest" description="Disordered" evidence="1">
    <location>
        <begin position="78"/>
        <end position="100"/>
    </location>
</feature>
<sequence length="100" mass="9559">MVSGLVCGSSPPGGGEAGWSGPPAGWLGLAVGWVGPGVGWVGLAVGWAGTTSNITPVLAAGSAKAAASDRSGWAATAGTVSRAENTRTAIRTDQGADLPG</sequence>
<dbReference type="EMBL" id="FMCU01000020">
    <property type="protein sequence ID" value="SCF46806.1"/>
    <property type="molecule type" value="Genomic_DNA"/>
</dbReference>
<accession>A0A1C5ANT2</accession>
<gene>
    <name evidence="2" type="ORF">GA0070216_12074</name>
</gene>
<keyword evidence="3" id="KW-1185">Reference proteome</keyword>
<protein>
    <submittedName>
        <fullName evidence="2">Uncharacterized protein</fullName>
    </submittedName>
</protein>